<evidence type="ECO:0000313" key="3">
    <source>
        <dbReference type="EMBL" id="ESO94361.1"/>
    </source>
</evidence>
<keyword evidence="4" id="KW-1185">Reference proteome</keyword>
<dbReference type="KEGG" id="lgi:LOTGIDRAFT_175488"/>
<protein>
    <submittedName>
        <fullName evidence="3">Uncharacterized protein</fullName>
    </submittedName>
</protein>
<reference evidence="3 4" key="1">
    <citation type="journal article" date="2013" name="Nature">
        <title>Insights into bilaterian evolution from three spiralian genomes.</title>
        <authorList>
            <person name="Simakov O."/>
            <person name="Marletaz F."/>
            <person name="Cho S.J."/>
            <person name="Edsinger-Gonzales E."/>
            <person name="Havlak P."/>
            <person name="Hellsten U."/>
            <person name="Kuo D.H."/>
            <person name="Larsson T."/>
            <person name="Lv J."/>
            <person name="Arendt D."/>
            <person name="Savage R."/>
            <person name="Osoegawa K."/>
            <person name="de Jong P."/>
            <person name="Grimwood J."/>
            <person name="Chapman J.A."/>
            <person name="Shapiro H."/>
            <person name="Aerts A."/>
            <person name="Otillar R.P."/>
            <person name="Terry A.Y."/>
            <person name="Boore J.L."/>
            <person name="Grigoriev I.V."/>
            <person name="Lindberg D.R."/>
            <person name="Seaver E.C."/>
            <person name="Weisblat D.A."/>
            <person name="Putnam N.H."/>
            <person name="Rokhsar D.S."/>
        </authorList>
    </citation>
    <scope>NUCLEOTIDE SEQUENCE [LARGE SCALE GENOMIC DNA]</scope>
</reference>
<feature type="region of interest" description="Disordered" evidence="1">
    <location>
        <begin position="37"/>
        <end position="75"/>
    </location>
</feature>
<accession>V4ALB0</accession>
<gene>
    <name evidence="3" type="ORF">LOTGIDRAFT_175488</name>
</gene>
<keyword evidence="2" id="KW-1133">Transmembrane helix</keyword>
<organism evidence="3 4">
    <name type="scientific">Lottia gigantea</name>
    <name type="common">Giant owl limpet</name>
    <dbReference type="NCBI Taxonomy" id="225164"/>
    <lineage>
        <taxon>Eukaryota</taxon>
        <taxon>Metazoa</taxon>
        <taxon>Spiralia</taxon>
        <taxon>Lophotrochozoa</taxon>
        <taxon>Mollusca</taxon>
        <taxon>Gastropoda</taxon>
        <taxon>Patellogastropoda</taxon>
        <taxon>Lottioidea</taxon>
        <taxon>Lottiidae</taxon>
        <taxon>Lottia</taxon>
    </lineage>
</organism>
<feature type="region of interest" description="Disordered" evidence="1">
    <location>
        <begin position="1"/>
        <end position="23"/>
    </location>
</feature>
<dbReference type="CTD" id="20243215"/>
<feature type="compositionally biased region" description="Acidic residues" evidence="1">
    <location>
        <begin position="46"/>
        <end position="62"/>
    </location>
</feature>
<dbReference type="HOGENOM" id="CLU_1215979_0_0_1"/>
<dbReference type="EMBL" id="KB201844">
    <property type="protein sequence ID" value="ESO94361.1"/>
    <property type="molecule type" value="Genomic_DNA"/>
</dbReference>
<evidence type="ECO:0000256" key="2">
    <source>
        <dbReference type="SAM" id="Phobius"/>
    </source>
</evidence>
<evidence type="ECO:0000256" key="1">
    <source>
        <dbReference type="SAM" id="MobiDB-lite"/>
    </source>
</evidence>
<keyword evidence="2" id="KW-0812">Transmembrane</keyword>
<dbReference type="Proteomes" id="UP000030746">
    <property type="component" value="Unassembled WGS sequence"/>
</dbReference>
<evidence type="ECO:0000313" key="4">
    <source>
        <dbReference type="Proteomes" id="UP000030746"/>
    </source>
</evidence>
<dbReference type="RefSeq" id="XP_009054957.1">
    <property type="nucleotide sequence ID" value="XM_009056709.1"/>
</dbReference>
<sequence>MAPKRRTAPERKTGLETGSGNWKSIYTTGWCVCVPNLRDASQDPQTSDDEYTDDDDDDDNTDENVSSVDGPERLDDLSEEIDEDLHRYYLDLDYRPGKGVRELVVEMPTIWEGEVWEDEDDTWEDEINKETVQGNVSNWFVALVFGGIFLSCIVPMAYNYFCPAPVEDASWWMSLTSVIFPQPVVDNSWWETIKRVIYLQPVVDNSWWGTIKRGFTWLW</sequence>
<keyword evidence="2" id="KW-0472">Membrane</keyword>
<name>V4ALB0_LOTGI</name>
<proteinExistence type="predicted"/>
<dbReference type="GeneID" id="20243215"/>
<feature type="transmembrane region" description="Helical" evidence="2">
    <location>
        <begin position="139"/>
        <end position="161"/>
    </location>
</feature>
<dbReference type="AlphaFoldDB" id="V4ALB0"/>